<dbReference type="SUPFAM" id="SSF103473">
    <property type="entry name" value="MFS general substrate transporter"/>
    <property type="match status" value="1"/>
</dbReference>
<comment type="subcellular location">
    <subcellularLocation>
        <location evidence="1">Membrane</location>
        <topology evidence="1">Multi-pass membrane protein</topology>
    </subcellularLocation>
</comment>
<feature type="transmembrane region" description="Helical" evidence="6">
    <location>
        <begin position="290"/>
        <end position="307"/>
    </location>
</feature>
<dbReference type="InterPro" id="IPR020846">
    <property type="entry name" value="MFS_dom"/>
</dbReference>
<name>A0AAN6IHK1_9EURO</name>
<comment type="caution">
    <text evidence="8">The sequence shown here is derived from an EMBL/GenBank/DDBJ whole genome shotgun (WGS) entry which is preliminary data.</text>
</comment>
<evidence type="ECO:0000259" key="7">
    <source>
        <dbReference type="PROSITE" id="PS50850"/>
    </source>
</evidence>
<dbReference type="InterPro" id="IPR010573">
    <property type="entry name" value="MFS_Str1/Tri12-like"/>
</dbReference>
<feature type="transmembrane region" description="Helical" evidence="6">
    <location>
        <begin position="456"/>
        <end position="477"/>
    </location>
</feature>
<dbReference type="Proteomes" id="UP001203852">
    <property type="component" value="Unassembled WGS sequence"/>
</dbReference>
<dbReference type="PROSITE" id="PS50850">
    <property type="entry name" value="MFS"/>
    <property type="match status" value="1"/>
</dbReference>
<dbReference type="CDD" id="cd06179">
    <property type="entry name" value="MFS_TRI12_like"/>
    <property type="match status" value="1"/>
</dbReference>
<protein>
    <submittedName>
        <fullName evidence="8">Major facilitator superfamily domain-containing protein</fullName>
    </submittedName>
</protein>
<reference evidence="8" key="1">
    <citation type="journal article" date="2022" name="bioRxiv">
        <title>Deciphering the potential niche of two novel black yeast fungi from a biological soil crust based on their genomes, phenotypes, and melanin regulation.</title>
        <authorList>
            <consortium name="DOE Joint Genome Institute"/>
            <person name="Carr E.C."/>
            <person name="Barton Q."/>
            <person name="Grambo S."/>
            <person name="Sullivan M."/>
            <person name="Renfro C.M."/>
            <person name="Kuo A."/>
            <person name="Pangilinan J."/>
            <person name="Lipzen A."/>
            <person name="Keymanesh K."/>
            <person name="Savage E."/>
            <person name="Barry K."/>
            <person name="Grigoriev I.V."/>
            <person name="Riekhof W.R."/>
            <person name="Harris S.S."/>
        </authorList>
    </citation>
    <scope>NUCLEOTIDE SEQUENCE</scope>
    <source>
        <strain evidence="8">JF 03-4F</strain>
    </source>
</reference>
<evidence type="ECO:0000256" key="6">
    <source>
        <dbReference type="SAM" id="Phobius"/>
    </source>
</evidence>
<evidence type="ECO:0000256" key="4">
    <source>
        <dbReference type="ARBA" id="ARBA00022989"/>
    </source>
</evidence>
<evidence type="ECO:0000256" key="3">
    <source>
        <dbReference type="ARBA" id="ARBA00022692"/>
    </source>
</evidence>
<evidence type="ECO:0000256" key="1">
    <source>
        <dbReference type="ARBA" id="ARBA00004141"/>
    </source>
</evidence>
<dbReference type="InterPro" id="IPR053791">
    <property type="entry name" value="MFS_Tri12-like"/>
</dbReference>
<accession>A0AAN6IHK1</accession>
<dbReference type="GO" id="GO:0022857">
    <property type="term" value="F:transmembrane transporter activity"/>
    <property type="evidence" value="ECO:0007669"/>
    <property type="project" value="InterPro"/>
</dbReference>
<evidence type="ECO:0000313" key="9">
    <source>
        <dbReference type="Proteomes" id="UP001203852"/>
    </source>
</evidence>
<dbReference type="PANTHER" id="PTHR23501:SF195">
    <property type="entry name" value="PEP5"/>
    <property type="match status" value="1"/>
</dbReference>
<feature type="transmembrane region" description="Helical" evidence="6">
    <location>
        <begin position="393"/>
        <end position="411"/>
    </location>
</feature>
<gene>
    <name evidence="8" type="ORF">EDD36DRAFT_161290</name>
</gene>
<proteinExistence type="predicted"/>
<feature type="transmembrane region" description="Helical" evidence="6">
    <location>
        <begin position="184"/>
        <end position="202"/>
    </location>
</feature>
<dbReference type="Pfam" id="PF06609">
    <property type="entry name" value="TRI12"/>
    <property type="match status" value="1"/>
</dbReference>
<dbReference type="EMBL" id="MU404351">
    <property type="protein sequence ID" value="KAI1617350.1"/>
    <property type="molecule type" value="Genomic_DNA"/>
</dbReference>
<keyword evidence="3 6" id="KW-0812">Transmembrane</keyword>
<feature type="transmembrane region" description="Helical" evidence="6">
    <location>
        <begin position="152"/>
        <end position="172"/>
    </location>
</feature>
<organism evidence="8 9">
    <name type="scientific">Exophiala viscosa</name>
    <dbReference type="NCBI Taxonomy" id="2486360"/>
    <lineage>
        <taxon>Eukaryota</taxon>
        <taxon>Fungi</taxon>
        <taxon>Dikarya</taxon>
        <taxon>Ascomycota</taxon>
        <taxon>Pezizomycotina</taxon>
        <taxon>Eurotiomycetes</taxon>
        <taxon>Chaetothyriomycetidae</taxon>
        <taxon>Chaetothyriales</taxon>
        <taxon>Herpotrichiellaceae</taxon>
        <taxon>Exophiala</taxon>
    </lineage>
</organism>
<feature type="transmembrane region" description="Helical" evidence="6">
    <location>
        <begin position="417"/>
        <end position="444"/>
    </location>
</feature>
<keyword evidence="5 6" id="KW-0472">Membrane</keyword>
<keyword evidence="4 6" id="KW-1133">Transmembrane helix</keyword>
<feature type="transmembrane region" description="Helical" evidence="6">
    <location>
        <begin position="545"/>
        <end position="564"/>
    </location>
</feature>
<dbReference type="Gene3D" id="1.20.1250.20">
    <property type="entry name" value="MFS general substrate transporter like domains"/>
    <property type="match status" value="2"/>
</dbReference>
<sequence>MEQKSQPDAQVETAEQNLDRQMTTDTIALEHSYHTSLRTWTLIFILGLAWGTCTLANVGPGTTSSYVAKTFGGTTSSSWIPNAGLFPLIGLQPLWVSDLSLSLRTKDGLLIHFCRQGALSDRFGKKWFLVSGGVLGIAGNIIAGKASNINQVIGGQAINGVAASLLLLAIPTSMEVVPAKTRPYAQGFSAILNGLAAIVGLVESGGFAQMSTEGWRWVYYFNAIFFGLCAVLIAVAYRPPPTKLRRENSISNELKSVDAIGTITLLLGVVGVVTALTWGGNIYSWSSARVIAMLVVGVCFLVGFGFYESFGRKDGLIDHRFLSSRNFPVILAVAFVDGMLLYGINAFFPVEAEAIFTSNLLKVNLYLLPLNVTVLLGCFGSAILLGRFHHYRLMLVVSLVIAGLFLGLLALVTPSKVAMTCVFTGIIGICVGVTTVVPVVVMSYSVPSYLLGTAETLLASTRALGGVVGITIFATVYGNAMKANLPTGVAEAAIGAGLPKSSITAFLGALLSSIGSLTDVKGITPTIIDAALVAIKDISARSFRFVWIANMAIAVAAGLLCVLLKPVKDEMTDHVESALEIGQLRKKQMHDSQHD</sequence>
<evidence type="ECO:0000256" key="5">
    <source>
        <dbReference type="ARBA" id="ARBA00023136"/>
    </source>
</evidence>
<feature type="transmembrane region" description="Helical" evidence="6">
    <location>
        <begin position="40"/>
        <end position="59"/>
    </location>
</feature>
<evidence type="ECO:0000313" key="8">
    <source>
        <dbReference type="EMBL" id="KAI1617350.1"/>
    </source>
</evidence>
<feature type="domain" description="Major facilitator superfamily (MFS) profile" evidence="7">
    <location>
        <begin position="35"/>
        <end position="527"/>
    </location>
</feature>
<dbReference type="InterPro" id="IPR036259">
    <property type="entry name" value="MFS_trans_sf"/>
</dbReference>
<evidence type="ECO:0000256" key="2">
    <source>
        <dbReference type="ARBA" id="ARBA00022448"/>
    </source>
</evidence>
<feature type="transmembrane region" description="Helical" evidence="6">
    <location>
        <begin position="257"/>
        <end position="278"/>
    </location>
</feature>
<feature type="transmembrane region" description="Helical" evidence="6">
    <location>
        <begin position="217"/>
        <end position="237"/>
    </location>
</feature>
<keyword evidence="2" id="KW-0813">Transport</keyword>
<feature type="transmembrane region" description="Helical" evidence="6">
    <location>
        <begin position="368"/>
        <end position="386"/>
    </location>
</feature>
<feature type="transmembrane region" description="Helical" evidence="6">
    <location>
        <begin position="327"/>
        <end position="348"/>
    </location>
</feature>
<dbReference type="AlphaFoldDB" id="A0AAN6IHK1"/>
<feature type="transmembrane region" description="Helical" evidence="6">
    <location>
        <begin position="127"/>
        <end position="146"/>
    </location>
</feature>
<keyword evidence="9" id="KW-1185">Reference proteome</keyword>
<dbReference type="GO" id="GO:0005886">
    <property type="term" value="C:plasma membrane"/>
    <property type="evidence" value="ECO:0007669"/>
    <property type="project" value="TreeGrafter"/>
</dbReference>
<dbReference type="PANTHER" id="PTHR23501">
    <property type="entry name" value="MAJOR FACILITATOR SUPERFAMILY"/>
    <property type="match status" value="1"/>
</dbReference>